<evidence type="ECO:0000256" key="1">
    <source>
        <dbReference type="SAM" id="MobiDB-lite"/>
    </source>
</evidence>
<protein>
    <submittedName>
        <fullName evidence="2">Uncharacterized protein</fullName>
    </submittedName>
</protein>
<reference evidence="3" key="2">
    <citation type="submission" date="2015-01" db="EMBL/GenBank/DDBJ databases">
        <title>Evolutionary Origins and Diversification of the Mycorrhizal Mutualists.</title>
        <authorList>
            <consortium name="DOE Joint Genome Institute"/>
            <consortium name="Mycorrhizal Genomics Consortium"/>
            <person name="Kohler A."/>
            <person name="Kuo A."/>
            <person name="Nagy L.G."/>
            <person name="Floudas D."/>
            <person name="Copeland A."/>
            <person name="Barry K.W."/>
            <person name="Cichocki N."/>
            <person name="Veneault-Fourrey C."/>
            <person name="LaButti K."/>
            <person name="Lindquist E.A."/>
            <person name="Lipzen A."/>
            <person name="Lundell T."/>
            <person name="Morin E."/>
            <person name="Murat C."/>
            <person name="Riley R."/>
            <person name="Ohm R."/>
            <person name="Sun H."/>
            <person name="Tunlid A."/>
            <person name="Henrissat B."/>
            <person name="Grigoriev I.V."/>
            <person name="Hibbett D.S."/>
            <person name="Martin F."/>
        </authorList>
    </citation>
    <scope>NUCLEOTIDE SEQUENCE [LARGE SCALE GENOMIC DNA]</scope>
    <source>
        <strain evidence="3">MUT 4182</strain>
    </source>
</reference>
<evidence type="ECO:0000313" key="2">
    <source>
        <dbReference type="EMBL" id="KIO15580.1"/>
    </source>
</evidence>
<organism evidence="2 3">
    <name type="scientific">Tulasnella calospora MUT 4182</name>
    <dbReference type="NCBI Taxonomy" id="1051891"/>
    <lineage>
        <taxon>Eukaryota</taxon>
        <taxon>Fungi</taxon>
        <taxon>Dikarya</taxon>
        <taxon>Basidiomycota</taxon>
        <taxon>Agaricomycotina</taxon>
        <taxon>Agaricomycetes</taxon>
        <taxon>Cantharellales</taxon>
        <taxon>Tulasnellaceae</taxon>
        <taxon>Tulasnella</taxon>
    </lineage>
</organism>
<feature type="compositionally biased region" description="Polar residues" evidence="1">
    <location>
        <begin position="177"/>
        <end position="199"/>
    </location>
</feature>
<gene>
    <name evidence="2" type="ORF">M407DRAFT_34827</name>
</gene>
<proteinExistence type="predicted"/>
<dbReference type="Proteomes" id="UP000054248">
    <property type="component" value="Unassembled WGS sequence"/>
</dbReference>
<feature type="compositionally biased region" description="Low complexity" evidence="1">
    <location>
        <begin position="40"/>
        <end position="50"/>
    </location>
</feature>
<feature type="compositionally biased region" description="Low complexity" evidence="1">
    <location>
        <begin position="254"/>
        <end position="289"/>
    </location>
</feature>
<dbReference type="OrthoDB" id="3247287at2759"/>
<dbReference type="HOGENOM" id="CLU_734021_0_0_1"/>
<feature type="compositionally biased region" description="Polar residues" evidence="1">
    <location>
        <begin position="241"/>
        <end position="253"/>
    </location>
</feature>
<feature type="region of interest" description="Disordered" evidence="1">
    <location>
        <begin position="1"/>
        <end position="22"/>
    </location>
</feature>
<name>A0A0C3PML0_9AGAM</name>
<accession>A0A0C3PML0</accession>
<keyword evidence="3" id="KW-1185">Reference proteome</keyword>
<sequence length="371" mass="40343">MNSSNDPDQDDLWSGEFPSNASHRLHNDRYLYNAFGARATGSQASSTSGGPSYHELSEIPGPGNPPSSMEDYEIRFETHSLAPLSPSPVPVSLEFEDIVDLLALGPSEPHLAPHSVTPTPDQFVQSQPSGSVPLQIPTAPHFTHEPLGDHSMSASVPYIMRSDPSFLYLDHHRARSGSYSGPGQGPCQSSVSSPASRTTPHLAFNRPFHPESQRVSHRPPRVVSPSVGPAQHIHHFDANNHGHQPSVDSSTIQPSWVSPSEDSSSSASQAVSPAMSTSSLANLPSSSTTGGEIHRWRINLDTPGWVCDCGTNAKKRKRHLESCPNNPNKPTIECPCCPTVFTGGSRNSALRRHMQKFHEDQMDLLKKKRKD</sequence>
<feature type="region of interest" description="Disordered" evidence="1">
    <location>
        <begin position="40"/>
        <end position="70"/>
    </location>
</feature>
<reference evidence="2 3" key="1">
    <citation type="submission" date="2014-04" db="EMBL/GenBank/DDBJ databases">
        <authorList>
            <consortium name="DOE Joint Genome Institute"/>
            <person name="Kuo A."/>
            <person name="Girlanda M."/>
            <person name="Perotto S."/>
            <person name="Kohler A."/>
            <person name="Nagy L.G."/>
            <person name="Floudas D."/>
            <person name="Copeland A."/>
            <person name="Barry K.W."/>
            <person name="Cichocki N."/>
            <person name="Veneault-Fourrey C."/>
            <person name="LaButti K."/>
            <person name="Lindquist E.A."/>
            <person name="Lipzen A."/>
            <person name="Lundell T."/>
            <person name="Morin E."/>
            <person name="Murat C."/>
            <person name="Sun H."/>
            <person name="Tunlid A."/>
            <person name="Henrissat B."/>
            <person name="Grigoriev I.V."/>
            <person name="Hibbett D.S."/>
            <person name="Martin F."/>
            <person name="Nordberg H.P."/>
            <person name="Cantor M.N."/>
            <person name="Hua S.X."/>
        </authorList>
    </citation>
    <scope>NUCLEOTIDE SEQUENCE [LARGE SCALE GENOMIC DNA]</scope>
    <source>
        <strain evidence="2 3">MUT 4182</strain>
    </source>
</reference>
<dbReference type="EMBL" id="KN823945">
    <property type="protein sequence ID" value="KIO15580.1"/>
    <property type="molecule type" value="Genomic_DNA"/>
</dbReference>
<feature type="region of interest" description="Disordered" evidence="1">
    <location>
        <begin position="175"/>
        <end position="291"/>
    </location>
</feature>
<dbReference type="AlphaFoldDB" id="A0A0C3PML0"/>
<evidence type="ECO:0000313" key="3">
    <source>
        <dbReference type="Proteomes" id="UP000054248"/>
    </source>
</evidence>